<reference evidence="1 2" key="1">
    <citation type="journal article" date="2022" name="Genome Biol. Evol.">
        <title>The Spruce Budworm Genome: Reconstructing the Evolutionary History of Antifreeze Proteins.</title>
        <authorList>
            <person name="Beliveau C."/>
            <person name="Gagne P."/>
            <person name="Picq S."/>
            <person name="Vernygora O."/>
            <person name="Keeling C.I."/>
            <person name="Pinkney K."/>
            <person name="Doucet D."/>
            <person name="Wen F."/>
            <person name="Johnston J.S."/>
            <person name="Maaroufi H."/>
            <person name="Boyle B."/>
            <person name="Laroche J."/>
            <person name="Dewar K."/>
            <person name="Juretic N."/>
            <person name="Blackburn G."/>
            <person name="Nisole A."/>
            <person name="Brunet B."/>
            <person name="Brandao M."/>
            <person name="Lumley L."/>
            <person name="Duan J."/>
            <person name="Quan G."/>
            <person name="Lucarotti C.J."/>
            <person name="Roe A.D."/>
            <person name="Sperling F.A.H."/>
            <person name="Levesque R.C."/>
            <person name="Cusson M."/>
        </authorList>
    </citation>
    <scope>NUCLEOTIDE SEQUENCE [LARGE SCALE GENOMIC DNA]</scope>
    <source>
        <strain evidence="1">Glfc:IPQL:Cfum</strain>
    </source>
</reference>
<accession>A0ACC0KZW7</accession>
<name>A0ACC0KZW7_CHOFU</name>
<gene>
    <name evidence="1" type="ORF">MSG28_015200</name>
</gene>
<dbReference type="Proteomes" id="UP001064048">
    <property type="component" value="Chromosome 27"/>
</dbReference>
<evidence type="ECO:0000313" key="2">
    <source>
        <dbReference type="Proteomes" id="UP001064048"/>
    </source>
</evidence>
<proteinExistence type="predicted"/>
<protein>
    <submittedName>
        <fullName evidence="1">Uncharacterized protein</fullName>
    </submittedName>
</protein>
<dbReference type="EMBL" id="CM046127">
    <property type="protein sequence ID" value="KAI8441646.1"/>
    <property type="molecule type" value="Genomic_DNA"/>
</dbReference>
<comment type="caution">
    <text evidence="1">The sequence shown here is derived from an EMBL/GenBank/DDBJ whole genome shotgun (WGS) entry which is preliminary data.</text>
</comment>
<sequence>MDVENANCKMRVSQCTDMEVLPIERPLKIHHEITGLQKLIEELHAIFSNDHVNVQDVQKLMLGYKSDPKDWRKFAKFDRFRYTRNLVDAGNGAFNIMILCWGAGHASAIHDHADSHCFMKILSGNLEEVRYDWPDNVQPEVLKKLINKTCYDKMADRQDGGDGDYDAQNMKEIGRTRLEVNDVCYINDALGLHRVENPSHADSAVSLHLYCPPFDSCRVFDARTGKPTTVKTTFWSINGKKVKRNTPSKRSACGRVPMTLAALPLWIASEIRWDKYAPALGSPEASTNRDDRAFIKNFMSADQGPKVMEANECADSQN</sequence>
<evidence type="ECO:0000313" key="1">
    <source>
        <dbReference type="EMBL" id="KAI8441646.1"/>
    </source>
</evidence>
<organism evidence="1 2">
    <name type="scientific">Choristoneura fumiferana</name>
    <name type="common">Spruce budworm moth</name>
    <name type="synonym">Archips fumiferana</name>
    <dbReference type="NCBI Taxonomy" id="7141"/>
    <lineage>
        <taxon>Eukaryota</taxon>
        <taxon>Metazoa</taxon>
        <taxon>Ecdysozoa</taxon>
        <taxon>Arthropoda</taxon>
        <taxon>Hexapoda</taxon>
        <taxon>Insecta</taxon>
        <taxon>Pterygota</taxon>
        <taxon>Neoptera</taxon>
        <taxon>Endopterygota</taxon>
        <taxon>Lepidoptera</taxon>
        <taxon>Glossata</taxon>
        <taxon>Ditrysia</taxon>
        <taxon>Tortricoidea</taxon>
        <taxon>Tortricidae</taxon>
        <taxon>Tortricinae</taxon>
        <taxon>Choristoneura</taxon>
    </lineage>
</organism>
<keyword evidence="2" id="KW-1185">Reference proteome</keyword>